<accession>A0A3R7CU72</accession>
<evidence type="ECO:0000256" key="2">
    <source>
        <dbReference type="ARBA" id="ARBA00006842"/>
    </source>
</evidence>
<evidence type="ECO:0000313" key="10">
    <source>
        <dbReference type="EMBL" id="RHY23003.1"/>
    </source>
</evidence>
<evidence type="ECO:0000256" key="9">
    <source>
        <dbReference type="ARBA" id="ARBA00023136"/>
    </source>
</evidence>
<comment type="caution">
    <text evidence="10">The sequence shown here is derived from an EMBL/GenBank/DDBJ whole genome shotgun (WGS) entry which is preliminary data.</text>
</comment>
<protein>
    <submittedName>
        <fullName evidence="10">Uncharacterized protein</fullName>
    </submittedName>
</protein>
<dbReference type="GO" id="GO:0015986">
    <property type="term" value="P:proton motive force-driven ATP synthesis"/>
    <property type="evidence" value="ECO:0007669"/>
    <property type="project" value="InterPro"/>
</dbReference>
<evidence type="ECO:0000256" key="8">
    <source>
        <dbReference type="ARBA" id="ARBA00023128"/>
    </source>
</evidence>
<keyword evidence="6" id="KW-0999">Mitochondrion inner membrane</keyword>
<dbReference type="Pfam" id="PF05873">
    <property type="entry name" value="Mt_ATP-synt_D"/>
    <property type="match status" value="1"/>
</dbReference>
<sequence length="186" mass="21124">MNSLRVVAKQTSRSFSTAASSVFAPVSLSTNWEPLRSKLSDARARQSLDSLKQTHNNILSEELLYQHEPEAINFAHYRNLIKNKDLVDALEENYNTIVYPDIKPSDCYTPGRSVEGDLKPTFARLDAEVQDSVERIEELKEFISLLEQTRVTKDTSVDELAAMHPEIVEEIDDEIAALDWEKDAQN</sequence>
<evidence type="ECO:0000313" key="11">
    <source>
        <dbReference type="Proteomes" id="UP000285060"/>
    </source>
</evidence>
<dbReference type="Gene3D" id="6.10.280.70">
    <property type="match status" value="1"/>
</dbReference>
<name>A0A3R7CU72_9STRA</name>
<dbReference type="SUPFAM" id="SSF161065">
    <property type="entry name" value="ATP synthase D chain-like"/>
    <property type="match status" value="1"/>
</dbReference>
<organism evidence="10 11">
    <name type="scientific">Aphanomyces invadans</name>
    <dbReference type="NCBI Taxonomy" id="157072"/>
    <lineage>
        <taxon>Eukaryota</taxon>
        <taxon>Sar</taxon>
        <taxon>Stramenopiles</taxon>
        <taxon>Oomycota</taxon>
        <taxon>Saprolegniomycetes</taxon>
        <taxon>Saprolegniales</taxon>
        <taxon>Verrucalvaceae</taxon>
        <taxon>Aphanomyces</taxon>
    </lineage>
</organism>
<gene>
    <name evidence="10" type="ORF">DYB32_009330</name>
</gene>
<dbReference type="PANTHER" id="PTHR12700">
    <property type="entry name" value="ATP SYNTHASE SUBUNIT D, MITOCHONDRIAL"/>
    <property type="match status" value="1"/>
</dbReference>
<evidence type="ECO:0000256" key="7">
    <source>
        <dbReference type="ARBA" id="ARBA00023065"/>
    </source>
</evidence>
<evidence type="ECO:0000256" key="5">
    <source>
        <dbReference type="ARBA" id="ARBA00022781"/>
    </source>
</evidence>
<keyword evidence="8" id="KW-0496">Mitochondrion</keyword>
<reference evidence="10 11" key="1">
    <citation type="submission" date="2018-08" db="EMBL/GenBank/DDBJ databases">
        <title>Aphanomyces genome sequencing and annotation.</title>
        <authorList>
            <person name="Minardi D."/>
            <person name="Oidtmann B."/>
            <person name="Van Der Giezen M."/>
            <person name="Studholme D.J."/>
        </authorList>
    </citation>
    <scope>NUCLEOTIDE SEQUENCE [LARGE SCALE GENOMIC DNA]</scope>
    <source>
        <strain evidence="10 11">NJM0002</strain>
    </source>
</reference>
<keyword evidence="7" id="KW-0406">Ion transport</keyword>
<evidence type="ECO:0000256" key="6">
    <source>
        <dbReference type="ARBA" id="ARBA00022792"/>
    </source>
</evidence>
<keyword evidence="4" id="KW-0138">CF(0)</keyword>
<evidence type="ECO:0000256" key="3">
    <source>
        <dbReference type="ARBA" id="ARBA00022448"/>
    </source>
</evidence>
<dbReference type="AlphaFoldDB" id="A0A3R7CU72"/>
<proteinExistence type="inferred from homology"/>
<dbReference type="GO" id="GO:0015078">
    <property type="term" value="F:proton transmembrane transporter activity"/>
    <property type="evidence" value="ECO:0007669"/>
    <property type="project" value="InterPro"/>
</dbReference>
<keyword evidence="11" id="KW-1185">Reference proteome</keyword>
<dbReference type="GO" id="GO:0045259">
    <property type="term" value="C:proton-transporting ATP synthase complex"/>
    <property type="evidence" value="ECO:0007669"/>
    <property type="project" value="UniProtKB-KW"/>
</dbReference>
<comment type="similarity">
    <text evidence="2">Belongs to the ATPase d subunit family.</text>
</comment>
<keyword evidence="9" id="KW-0472">Membrane</keyword>
<dbReference type="EMBL" id="QUSY01001941">
    <property type="protein sequence ID" value="RHY23003.1"/>
    <property type="molecule type" value="Genomic_DNA"/>
</dbReference>
<dbReference type="InterPro" id="IPR036228">
    <property type="entry name" value="ATP_synth_F0_dsu_sf_mt"/>
</dbReference>
<dbReference type="InterPro" id="IPR008689">
    <property type="entry name" value="ATP_synth_F0_dsu_mt"/>
</dbReference>
<dbReference type="GO" id="GO:0005743">
    <property type="term" value="C:mitochondrial inner membrane"/>
    <property type="evidence" value="ECO:0007669"/>
    <property type="project" value="UniProtKB-SubCell"/>
</dbReference>
<keyword evidence="5" id="KW-0375">Hydrogen ion transport</keyword>
<evidence type="ECO:0000256" key="1">
    <source>
        <dbReference type="ARBA" id="ARBA00004273"/>
    </source>
</evidence>
<comment type="subcellular location">
    <subcellularLocation>
        <location evidence="1">Mitochondrion inner membrane</location>
    </subcellularLocation>
</comment>
<dbReference type="Proteomes" id="UP000285060">
    <property type="component" value="Unassembled WGS sequence"/>
</dbReference>
<evidence type="ECO:0000256" key="4">
    <source>
        <dbReference type="ARBA" id="ARBA00022547"/>
    </source>
</evidence>
<keyword evidence="3" id="KW-0813">Transport</keyword>